<evidence type="ECO:0000256" key="1">
    <source>
        <dbReference type="ARBA" id="ARBA00009232"/>
    </source>
</evidence>
<evidence type="ECO:0000256" key="4">
    <source>
        <dbReference type="ARBA" id="ARBA00023204"/>
    </source>
</evidence>
<dbReference type="PANTHER" id="PTHR10429">
    <property type="entry name" value="DNA-3-METHYLADENINE GLYCOSYLASE"/>
    <property type="match status" value="1"/>
</dbReference>
<accession>A0A1W7AET0</accession>
<dbReference type="GO" id="GO:0003677">
    <property type="term" value="F:DNA binding"/>
    <property type="evidence" value="ECO:0007669"/>
    <property type="project" value="InterPro"/>
</dbReference>
<evidence type="ECO:0000256" key="3">
    <source>
        <dbReference type="ARBA" id="ARBA00022801"/>
    </source>
</evidence>
<dbReference type="PANTHER" id="PTHR10429:SF0">
    <property type="entry name" value="DNA-3-METHYLADENINE GLYCOSYLASE"/>
    <property type="match status" value="1"/>
</dbReference>
<dbReference type="EC" id="3.2.2.-" evidence="5"/>
<dbReference type="CDD" id="cd00540">
    <property type="entry name" value="AAG"/>
    <property type="match status" value="1"/>
</dbReference>
<dbReference type="RefSeq" id="WP_086043175.1">
    <property type="nucleotide sequence ID" value="NZ_CBCRZA010000007.1"/>
</dbReference>
<comment type="similarity">
    <text evidence="1 5">Belongs to the DNA glycosylase MPG family.</text>
</comment>
<dbReference type="AlphaFoldDB" id="A0A1W7AET0"/>
<dbReference type="KEGG" id="mcak:MCCS_20410"/>
<keyword evidence="2 5" id="KW-0227">DNA damage</keyword>
<gene>
    <name evidence="6" type="ORF">MCCS_20410</name>
</gene>
<dbReference type="Proteomes" id="UP000194154">
    <property type="component" value="Chromosome"/>
</dbReference>
<dbReference type="InterPro" id="IPR011034">
    <property type="entry name" value="Formyl_transferase-like_C_sf"/>
</dbReference>
<dbReference type="Gene3D" id="3.10.300.10">
    <property type="entry name" value="Methylpurine-DNA glycosylase (MPG)"/>
    <property type="match status" value="1"/>
</dbReference>
<sequence length="200" mass="22820">MDLSFLSHDTLTAAQKLLGKYIYTEQDGVVTGGYITEVEAYLGEHDKAAHAYQLRRTKKNEMMYRDFGTIYVYTMHGHHCMNFITKDKAHPEGVLIRGIEPVTGIDKMIERRGREINLTDGPGKLTQSLGIKRERYNGTRLNDDGVCIREGRIPKAITASKRIGIDNKEEAVDYLYRFTVRGNPHVSKDKVKVEENNGWQ</sequence>
<evidence type="ECO:0000256" key="5">
    <source>
        <dbReference type="HAMAP-Rule" id="MF_00527"/>
    </source>
</evidence>
<dbReference type="GO" id="GO:0003905">
    <property type="term" value="F:alkylbase DNA N-glycosylase activity"/>
    <property type="evidence" value="ECO:0007669"/>
    <property type="project" value="InterPro"/>
</dbReference>
<dbReference type="EMBL" id="CP021059">
    <property type="protein sequence ID" value="ARQ07630.1"/>
    <property type="molecule type" value="Genomic_DNA"/>
</dbReference>
<evidence type="ECO:0000313" key="7">
    <source>
        <dbReference type="Proteomes" id="UP000194154"/>
    </source>
</evidence>
<dbReference type="NCBIfam" id="TIGR00567">
    <property type="entry name" value="3mg"/>
    <property type="match status" value="1"/>
</dbReference>
<dbReference type="FunFam" id="3.10.300.10:FF:000001">
    <property type="entry name" value="Putative 3-methyladenine DNA glycosylase"/>
    <property type="match status" value="1"/>
</dbReference>
<dbReference type="InterPro" id="IPR036995">
    <property type="entry name" value="MPG_sf"/>
</dbReference>
<dbReference type="HAMAP" id="MF_00527">
    <property type="entry name" value="3MGH"/>
    <property type="match status" value="1"/>
</dbReference>
<keyword evidence="3 5" id="KW-0378">Hydrolase</keyword>
<dbReference type="SUPFAM" id="SSF50486">
    <property type="entry name" value="FMT C-terminal domain-like"/>
    <property type="match status" value="1"/>
</dbReference>
<evidence type="ECO:0000256" key="2">
    <source>
        <dbReference type="ARBA" id="ARBA00022763"/>
    </source>
</evidence>
<proteinExistence type="inferred from homology"/>
<organism evidence="6 7">
    <name type="scientific">Macrococcoides canis</name>
    <dbReference type="NCBI Taxonomy" id="1855823"/>
    <lineage>
        <taxon>Bacteria</taxon>
        <taxon>Bacillati</taxon>
        <taxon>Bacillota</taxon>
        <taxon>Bacilli</taxon>
        <taxon>Bacillales</taxon>
        <taxon>Staphylococcaceae</taxon>
        <taxon>Macrococcoides</taxon>
    </lineage>
</organism>
<evidence type="ECO:0000313" key="6">
    <source>
        <dbReference type="EMBL" id="ARQ07630.1"/>
    </source>
</evidence>
<keyword evidence="4 5" id="KW-0234">DNA repair</keyword>
<dbReference type="OrthoDB" id="9794313at2"/>
<dbReference type="GO" id="GO:0006284">
    <property type="term" value="P:base-excision repair"/>
    <property type="evidence" value="ECO:0007669"/>
    <property type="project" value="InterPro"/>
</dbReference>
<dbReference type="GeneID" id="35296128"/>
<name>A0A1W7AET0_9STAP</name>
<dbReference type="InterPro" id="IPR003180">
    <property type="entry name" value="MPG"/>
</dbReference>
<reference evidence="6 7" key="1">
    <citation type="journal article" date="2017" name="Int. J. Syst. Evol. Microbiol.">
        <title>Macrococcus canis sp. nov., a skin bacterium associated with infections in dogs.</title>
        <authorList>
            <person name="Gobeli Brawand S."/>
            <person name="Cotting K."/>
            <person name="Gomez-Sanz E."/>
            <person name="Collaud A."/>
            <person name="Thomann A."/>
            <person name="Brodard I."/>
            <person name="Rodriguez-Campos S."/>
            <person name="Strauss C."/>
            <person name="Perreten V."/>
        </authorList>
    </citation>
    <scope>NUCLEOTIDE SEQUENCE [LARGE SCALE GENOMIC DNA]</scope>
    <source>
        <strain evidence="6 7">KM45013</strain>
    </source>
</reference>
<keyword evidence="7" id="KW-1185">Reference proteome</keyword>
<protein>
    <recommendedName>
        <fullName evidence="5">Putative 3-methyladenine DNA glycosylase</fullName>
        <ecNumber evidence="5">3.2.2.-</ecNumber>
    </recommendedName>
</protein>
<dbReference type="STRING" id="1855823.MCCS_20410"/>
<dbReference type="Pfam" id="PF02245">
    <property type="entry name" value="Pur_DNA_glyco"/>
    <property type="match status" value="1"/>
</dbReference>